<keyword evidence="1" id="KW-0808">Transferase</keyword>
<dbReference type="RefSeq" id="WP_310269820.1">
    <property type="nucleotide sequence ID" value="NZ_JAVDXU010000003.1"/>
</dbReference>
<evidence type="ECO:0000256" key="1">
    <source>
        <dbReference type="ARBA" id="ARBA00022679"/>
    </source>
</evidence>
<proteinExistence type="predicted"/>
<reference evidence="3 4" key="1">
    <citation type="submission" date="2023-07" db="EMBL/GenBank/DDBJ databases">
        <title>Sorghum-associated microbial communities from plants grown in Nebraska, USA.</title>
        <authorList>
            <person name="Schachtman D."/>
        </authorList>
    </citation>
    <scope>NUCLEOTIDE SEQUENCE [LARGE SCALE GENOMIC DNA]</scope>
    <source>
        <strain evidence="3 4">BE314</strain>
    </source>
</reference>
<dbReference type="SUPFAM" id="SSF53756">
    <property type="entry name" value="UDP-Glycosyltransferase/glycogen phosphorylase"/>
    <property type="match status" value="1"/>
</dbReference>
<dbReference type="InterPro" id="IPR001296">
    <property type="entry name" value="Glyco_trans_1"/>
</dbReference>
<evidence type="ECO:0000313" key="4">
    <source>
        <dbReference type="Proteomes" id="UP001180453"/>
    </source>
</evidence>
<keyword evidence="4" id="KW-1185">Reference proteome</keyword>
<dbReference type="PANTHER" id="PTHR46401">
    <property type="entry name" value="GLYCOSYLTRANSFERASE WBBK-RELATED"/>
    <property type="match status" value="1"/>
</dbReference>
<sequence length="346" mass="38575">MVTLPAPLILYAPNVHTGGGLVLLQELLDAWPSQAALVAWLDGRARAQLRLPAGADVQWVQPTLASRWRAEVGLAATVGRHRRVLCFHGLPPLLARPAATLLYLQNRNYLGGVPLHEYGWKVRLRNRVEQWISRWWRSRVDCYYVQSPTMARALRAWWPQAPQRMLPLTARPSEPAPAAPLKRWDFVYVADGQPHKNHRRLVDAWRLLAAKGIKPSLALTLTERDAVLREALLATARAEGLNIQNLPPMKHAEVQQLYADARALVFPSLGESFGLPLVEAAAAGLPVIAGERDFVRDICTPVETFDPESPISIARAVRRFLGQPEPVLRPLDAAEFLREIDGGPPR</sequence>
<dbReference type="PANTHER" id="PTHR46401:SF2">
    <property type="entry name" value="GLYCOSYLTRANSFERASE WBBK-RELATED"/>
    <property type="match status" value="1"/>
</dbReference>
<evidence type="ECO:0000259" key="2">
    <source>
        <dbReference type="Pfam" id="PF00534"/>
    </source>
</evidence>
<feature type="domain" description="Glycosyl transferase family 1" evidence="2">
    <location>
        <begin position="178"/>
        <end position="325"/>
    </location>
</feature>
<protein>
    <submittedName>
        <fullName evidence="3">Glycosyltransferase involved in cell wall biosynthesis</fullName>
    </submittedName>
</protein>
<organism evidence="3 4">
    <name type="scientific">Roseateles saccharophilus</name>
    <name type="common">Pseudomonas saccharophila</name>
    <dbReference type="NCBI Taxonomy" id="304"/>
    <lineage>
        <taxon>Bacteria</taxon>
        <taxon>Pseudomonadati</taxon>
        <taxon>Pseudomonadota</taxon>
        <taxon>Betaproteobacteria</taxon>
        <taxon>Burkholderiales</taxon>
        <taxon>Sphaerotilaceae</taxon>
        <taxon>Roseateles</taxon>
    </lineage>
</organism>
<dbReference type="EMBL" id="JAVDXU010000003">
    <property type="protein sequence ID" value="MDR7271855.1"/>
    <property type="molecule type" value="Genomic_DNA"/>
</dbReference>
<gene>
    <name evidence="3" type="ORF">J2X20_004523</name>
</gene>
<name>A0ABU1YSL9_ROSSA</name>
<evidence type="ECO:0000313" key="3">
    <source>
        <dbReference type="EMBL" id="MDR7271855.1"/>
    </source>
</evidence>
<dbReference type="Gene3D" id="3.40.50.2000">
    <property type="entry name" value="Glycogen Phosphorylase B"/>
    <property type="match status" value="1"/>
</dbReference>
<accession>A0ABU1YSL9</accession>
<dbReference type="Proteomes" id="UP001180453">
    <property type="component" value="Unassembled WGS sequence"/>
</dbReference>
<dbReference type="Pfam" id="PF00534">
    <property type="entry name" value="Glycos_transf_1"/>
    <property type="match status" value="1"/>
</dbReference>
<comment type="caution">
    <text evidence="3">The sequence shown here is derived from an EMBL/GenBank/DDBJ whole genome shotgun (WGS) entry which is preliminary data.</text>
</comment>